<feature type="transmembrane region" description="Helical" evidence="5">
    <location>
        <begin position="42"/>
        <end position="64"/>
    </location>
</feature>
<sequence length="383" mass="40937">MASSPVEPVAGANFTCPPGLVVVVTSEDLSQSIVETDSGTDLWVLGVILSVACTFFSAVGGVLIKHASNLARAEQPERTTPVFSRSSLRVRAAFVCGNLSIAFLGPILDIVALTMAAQSIIIPIAGLTIVWNFLLATVFLKEKYTYLHVISMLLIFVGVIVIAIFGSHDSSNRELPVLLCLFHNRAFVIYFGIVLLGVFILATGWKHPRSPLHVRPICAALLPGFIGGNQFFIKAVGEMVVIAADTGVTYFDSPGAYAISFFGVLFAVFQLVLMNMALRDYDTLLVVPLYSAALILTGSISGGVYFIEFDGLSTARWVGYWSGLGAVLAGVVIVFVQGKQDAGKERSSSLGSVGVIGVTVENGGREGMTIREKTNSFDRNPFV</sequence>
<feature type="transmembrane region" description="Helical" evidence="5">
    <location>
        <begin position="92"/>
        <end position="114"/>
    </location>
</feature>
<comment type="caution">
    <text evidence="6">The sequence shown here is derived from an EMBL/GenBank/DDBJ whole genome shotgun (WGS) entry which is preliminary data.</text>
</comment>
<feature type="transmembrane region" description="Helical" evidence="5">
    <location>
        <begin position="147"/>
        <end position="167"/>
    </location>
</feature>
<dbReference type="InterPro" id="IPR037185">
    <property type="entry name" value="EmrE-like"/>
</dbReference>
<feature type="transmembrane region" description="Helical" evidence="5">
    <location>
        <begin position="187"/>
        <end position="205"/>
    </location>
</feature>
<feature type="transmembrane region" description="Helical" evidence="5">
    <location>
        <begin position="256"/>
        <end position="278"/>
    </location>
</feature>
<evidence type="ECO:0000256" key="3">
    <source>
        <dbReference type="ARBA" id="ARBA00022989"/>
    </source>
</evidence>
<reference evidence="6 7" key="1">
    <citation type="journal article" date="2023" name="Commun. Biol.">
        <title>Genome analysis of Parmales, the sister group of diatoms, reveals the evolutionary specialization of diatoms from phago-mixotrophs to photoautotrophs.</title>
        <authorList>
            <person name="Ban H."/>
            <person name="Sato S."/>
            <person name="Yoshikawa S."/>
            <person name="Yamada K."/>
            <person name="Nakamura Y."/>
            <person name="Ichinomiya M."/>
            <person name="Sato N."/>
            <person name="Blanc-Mathieu R."/>
            <person name="Endo H."/>
            <person name="Kuwata A."/>
            <person name="Ogata H."/>
        </authorList>
    </citation>
    <scope>NUCLEOTIDE SEQUENCE [LARGE SCALE GENOMIC DNA]</scope>
</reference>
<accession>A0ABQ6MJ93</accession>
<protein>
    <recommendedName>
        <fullName evidence="8">Magnesium transporter</fullName>
    </recommendedName>
</protein>
<keyword evidence="4 5" id="KW-0472">Membrane</keyword>
<keyword evidence="3 5" id="KW-1133">Transmembrane helix</keyword>
<organism evidence="6 7">
    <name type="scientific">Tetraparma gracilis</name>
    <dbReference type="NCBI Taxonomy" id="2962635"/>
    <lineage>
        <taxon>Eukaryota</taxon>
        <taxon>Sar</taxon>
        <taxon>Stramenopiles</taxon>
        <taxon>Ochrophyta</taxon>
        <taxon>Bolidophyceae</taxon>
        <taxon>Parmales</taxon>
        <taxon>Triparmaceae</taxon>
        <taxon>Tetraparma</taxon>
    </lineage>
</organism>
<proteinExistence type="predicted"/>
<feature type="transmembrane region" description="Helical" evidence="5">
    <location>
        <begin position="217"/>
        <end position="236"/>
    </location>
</feature>
<feature type="transmembrane region" description="Helical" evidence="5">
    <location>
        <begin position="319"/>
        <end position="336"/>
    </location>
</feature>
<keyword evidence="7" id="KW-1185">Reference proteome</keyword>
<evidence type="ECO:0000256" key="2">
    <source>
        <dbReference type="ARBA" id="ARBA00022692"/>
    </source>
</evidence>
<comment type="subcellular location">
    <subcellularLocation>
        <location evidence="1">Membrane</location>
        <topology evidence="1">Multi-pass membrane protein</topology>
    </subcellularLocation>
</comment>
<evidence type="ECO:0000256" key="5">
    <source>
        <dbReference type="SAM" id="Phobius"/>
    </source>
</evidence>
<dbReference type="PANTHER" id="PTHR12570:SF9">
    <property type="entry name" value="MAGNESIUM TRANSPORTER NIPA8-RELATED"/>
    <property type="match status" value="1"/>
</dbReference>
<feature type="transmembrane region" description="Helical" evidence="5">
    <location>
        <begin position="285"/>
        <end position="307"/>
    </location>
</feature>
<dbReference type="InterPro" id="IPR008521">
    <property type="entry name" value="Mg_trans_NIPA"/>
</dbReference>
<dbReference type="PANTHER" id="PTHR12570">
    <property type="match status" value="1"/>
</dbReference>
<evidence type="ECO:0000313" key="6">
    <source>
        <dbReference type="EMBL" id="GMI26912.1"/>
    </source>
</evidence>
<dbReference type="Proteomes" id="UP001165060">
    <property type="component" value="Unassembled WGS sequence"/>
</dbReference>
<dbReference type="Gene3D" id="1.10.3730.20">
    <property type="match status" value="1"/>
</dbReference>
<evidence type="ECO:0000256" key="1">
    <source>
        <dbReference type="ARBA" id="ARBA00004141"/>
    </source>
</evidence>
<keyword evidence="2 5" id="KW-0812">Transmembrane</keyword>
<gene>
    <name evidence="6" type="ORF">TeGR_g7936</name>
</gene>
<dbReference type="SUPFAM" id="SSF103481">
    <property type="entry name" value="Multidrug resistance efflux transporter EmrE"/>
    <property type="match status" value="1"/>
</dbReference>
<dbReference type="EMBL" id="BRYB01002878">
    <property type="protein sequence ID" value="GMI26912.1"/>
    <property type="molecule type" value="Genomic_DNA"/>
</dbReference>
<dbReference type="Pfam" id="PF05653">
    <property type="entry name" value="Mg_trans_NIPA"/>
    <property type="match status" value="1"/>
</dbReference>
<feature type="transmembrane region" description="Helical" evidence="5">
    <location>
        <begin position="120"/>
        <end position="140"/>
    </location>
</feature>
<evidence type="ECO:0000313" key="7">
    <source>
        <dbReference type="Proteomes" id="UP001165060"/>
    </source>
</evidence>
<evidence type="ECO:0008006" key="8">
    <source>
        <dbReference type="Google" id="ProtNLM"/>
    </source>
</evidence>
<name>A0ABQ6MJ93_9STRA</name>
<evidence type="ECO:0000256" key="4">
    <source>
        <dbReference type="ARBA" id="ARBA00023136"/>
    </source>
</evidence>